<dbReference type="AlphaFoldDB" id="A0A066U313"/>
<gene>
    <name evidence="2" type="ORF">DV20_12965</name>
</gene>
<reference evidence="2 3" key="1">
    <citation type="submission" date="2014-05" db="EMBL/GenBank/DDBJ databases">
        <title>Draft genome sequence of Amycolatopsis rifamycinica DSM 46095.</title>
        <authorList>
            <person name="Lal R."/>
            <person name="Saxena A."/>
            <person name="Kumari R."/>
            <person name="Mukherjee U."/>
            <person name="Singh P."/>
            <person name="Sangwan N."/>
            <person name="Mahato N.K."/>
        </authorList>
    </citation>
    <scope>NUCLEOTIDE SEQUENCE [LARGE SCALE GENOMIC DNA]</scope>
    <source>
        <strain evidence="2 3">DSM 46095</strain>
    </source>
</reference>
<protein>
    <submittedName>
        <fullName evidence="2">Uncharacterized protein</fullName>
    </submittedName>
</protein>
<feature type="transmembrane region" description="Helical" evidence="1">
    <location>
        <begin position="67"/>
        <end position="89"/>
    </location>
</feature>
<sequence length="144" mass="15700">MRLACIHGERHREHASVFTTTVRYSLSDIPVPRPATGLVEAVVACGSCESRLPVRVFSPATRRRWKLAWSGMFVVGALIATPSTIRLLALDALGGSPPQPYVLPLLATVFGLGTAVMGARFFVTEDGVRLTSFWGAAGHRLRRW</sequence>
<dbReference type="Proteomes" id="UP000027345">
    <property type="component" value="Unassembled WGS sequence"/>
</dbReference>
<dbReference type="OrthoDB" id="3702882at2"/>
<keyword evidence="1" id="KW-0812">Transmembrane</keyword>
<name>A0A066U313_9PSEU</name>
<proteinExistence type="predicted"/>
<organism evidence="2 3">
    <name type="scientific">Amycolatopsis rifamycinica</name>
    <dbReference type="NCBI Taxonomy" id="287986"/>
    <lineage>
        <taxon>Bacteria</taxon>
        <taxon>Bacillati</taxon>
        <taxon>Actinomycetota</taxon>
        <taxon>Actinomycetes</taxon>
        <taxon>Pseudonocardiales</taxon>
        <taxon>Pseudonocardiaceae</taxon>
        <taxon>Amycolatopsis</taxon>
    </lineage>
</organism>
<keyword evidence="1" id="KW-1133">Transmembrane helix</keyword>
<evidence type="ECO:0000313" key="3">
    <source>
        <dbReference type="Proteomes" id="UP000027345"/>
    </source>
</evidence>
<accession>A0A066U313</accession>
<dbReference type="EMBL" id="JMQI01000026">
    <property type="protein sequence ID" value="KDN21836.1"/>
    <property type="molecule type" value="Genomic_DNA"/>
</dbReference>
<keyword evidence="3" id="KW-1185">Reference proteome</keyword>
<comment type="caution">
    <text evidence="2">The sequence shown here is derived from an EMBL/GenBank/DDBJ whole genome shotgun (WGS) entry which is preliminary data.</text>
</comment>
<dbReference type="RefSeq" id="WP_043779743.1">
    <property type="nucleotide sequence ID" value="NZ_JMQI01000026.1"/>
</dbReference>
<feature type="transmembrane region" description="Helical" evidence="1">
    <location>
        <begin position="101"/>
        <end position="123"/>
    </location>
</feature>
<keyword evidence="1" id="KW-0472">Membrane</keyword>
<evidence type="ECO:0000313" key="2">
    <source>
        <dbReference type="EMBL" id="KDN21836.1"/>
    </source>
</evidence>
<evidence type="ECO:0000256" key="1">
    <source>
        <dbReference type="SAM" id="Phobius"/>
    </source>
</evidence>